<dbReference type="KEGG" id="pns:A9D12_02045"/>
<dbReference type="AlphaFoldDB" id="A0A192D091"/>
<proteinExistence type="predicted"/>
<dbReference type="CDD" id="cd00093">
    <property type="entry name" value="HTH_XRE"/>
    <property type="match status" value="1"/>
</dbReference>
<dbReference type="InterPro" id="IPR025194">
    <property type="entry name" value="RodZ-like_C"/>
</dbReference>
<dbReference type="InterPro" id="IPR010982">
    <property type="entry name" value="Lambda_DNA-bd_dom_sf"/>
</dbReference>
<organism evidence="3 4">
    <name type="scientific">Erythrobacter neustonensis</name>
    <dbReference type="NCBI Taxonomy" id="1112"/>
    <lineage>
        <taxon>Bacteria</taxon>
        <taxon>Pseudomonadati</taxon>
        <taxon>Pseudomonadota</taxon>
        <taxon>Alphaproteobacteria</taxon>
        <taxon>Sphingomonadales</taxon>
        <taxon>Erythrobacteraceae</taxon>
        <taxon>Erythrobacter/Porphyrobacter group</taxon>
        <taxon>Erythrobacter</taxon>
    </lineage>
</organism>
<evidence type="ECO:0000259" key="2">
    <source>
        <dbReference type="SMART" id="SM00530"/>
    </source>
</evidence>
<accession>A0A192D091</accession>
<protein>
    <recommendedName>
        <fullName evidence="2">HTH cro/C1-type domain-containing protein</fullName>
    </recommendedName>
</protein>
<feature type="transmembrane region" description="Helical" evidence="1">
    <location>
        <begin position="119"/>
        <end position="138"/>
    </location>
</feature>
<dbReference type="Pfam" id="PF13464">
    <property type="entry name" value="RodZ_C"/>
    <property type="match status" value="1"/>
</dbReference>
<dbReference type="PANTHER" id="PTHR34475:SF1">
    <property type="entry name" value="CYTOSKELETON PROTEIN RODZ"/>
    <property type="match status" value="1"/>
</dbReference>
<dbReference type="OrthoDB" id="9790252at2"/>
<dbReference type="InterPro" id="IPR050400">
    <property type="entry name" value="Bact_Cytoskel_RodZ"/>
</dbReference>
<evidence type="ECO:0000256" key="1">
    <source>
        <dbReference type="SAM" id="Phobius"/>
    </source>
</evidence>
<name>A0A192D091_9SPHN</name>
<dbReference type="Pfam" id="PF13413">
    <property type="entry name" value="HTH_25"/>
    <property type="match status" value="1"/>
</dbReference>
<keyword evidence="4" id="KW-1185">Reference proteome</keyword>
<feature type="domain" description="HTH cro/C1-type" evidence="2">
    <location>
        <begin position="23"/>
        <end position="79"/>
    </location>
</feature>
<dbReference type="RefSeq" id="WP_068349333.1">
    <property type="nucleotide sequence ID" value="NZ_CP016033.1"/>
</dbReference>
<dbReference type="InterPro" id="IPR001387">
    <property type="entry name" value="Cro/C1-type_HTH"/>
</dbReference>
<dbReference type="PANTHER" id="PTHR34475">
    <property type="match status" value="1"/>
</dbReference>
<dbReference type="Proteomes" id="UP000078263">
    <property type="component" value="Chromosome"/>
</dbReference>
<dbReference type="STRING" id="1112.A9D12_02045"/>
<dbReference type="SMART" id="SM00530">
    <property type="entry name" value="HTH_XRE"/>
    <property type="match status" value="1"/>
</dbReference>
<gene>
    <name evidence="3" type="ORF">A9D12_02045</name>
</gene>
<keyword evidence="1" id="KW-0472">Membrane</keyword>
<dbReference type="EMBL" id="CP016033">
    <property type="protein sequence ID" value="ANK11923.1"/>
    <property type="molecule type" value="Genomic_DNA"/>
</dbReference>
<keyword evidence="1" id="KW-1133">Transmembrane helix</keyword>
<dbReference type="GO" id="GO:0003677">
    <property type="term" value="F:DNA binding"/>
    <property type="evidence" value="ECO:0007669"/>
    <property type="project" value="InterPro"/>
</dbReference>
<evidence type="ECO:0000313" key="3">
    <source>
        <dbReference type="EMBL" id="ANK11923.1"/>
    </source>
</evidence>
<sequence length="292" mass="29677">MNSENITGADTAPLPPISGAGAQLRAAREAQGLDVSHIAAETRIPRRHLEAIEAGDYESLPSRAYAIGFSRTYAKIVGLDPAMITDEVRLELADGSMRRTIPTPGIEPGDPARLPSAGLAWAAAGAVLILAIGIFAFYNTYFGSGADADELLAPQPVETAAPAVPVANVAPAPVPTGPVVLTAMEDGIWVRIYEEGGARLAERTLMQGDRLEVPASARDPRINTGRPDALGVTIGGQSVAKLADRAQTISGVPVSAAALAGRPAAGAATAAPAIMAPAPSAKATGPAGTGTR</sequence>
<dbReference type="Gene3D" id="1.10.260.40">
    <property type="entry name" value="lambda repressor-like DNA-binding domains"/>
    <property type="match status" value="1"/>
</dbReference>
<keyword evidence="1" id="KW-0812">Transmembrane</keyword>
<reference evidence="3 4" key="1">
    <citation type="submission" date="2016-05" db="EMBL/GenBank/DDBJ databases">
        <title>Compelete Genome Sequence of Bacteriochlorophyll-Synthesizing Bacterium Porphyrobacter neustonensis DSM 9434.</title>
        <authorList>
            <person name="Shi X.-L."/>
            <person name="Wu Y.-H."/>
            <person name="Cheng H."/>
            <person name="Xu L."/>
            <person name="Zhang X.-Q."/>
            <person name="Wang C.-S."/>
            <person name="Xu X.-W."/>
        </authorList>
    </citation>
    <scope>NUCLEOTIDE SEQUENCE [LARGE SCALE GENOMIC DNA]</scope>
    <source>
        <strain evidence="3 4">DSM 9434</strain>
    </source>
</reference>
<evidence type="ECO:0000313" key="4">
    <source>
        <dbReference type="Proteomes" id="UP000078263"/>
    </source>
</evidence>